<evidence type="ECO:0000313" key="3">
    <source>
        <dbReference type="Proteomes" id="UP000041254"/>
    </source>
</evidence>
<evidence type="ECO:0000256" key="1">
    <source>
        <dbReference type="SAM" id="MobiDB-lite"/>
    </source>
</evidence>
<dbReference type="AlphaFoldDB" id="A0A0G4G819"/>
<reference evidence="2 3" key="1">
    <citation type="submission" date="2014-11" db="EMBL/GenBank/DDBJ databases">
        <authorList>
            <person name="Zhu J."/>
            <person name="Qi W."/>
            <person name="Song R."/>
        </authorList>
    </citation>
    <scope>NUCLEOTIDE SEQUENCE [LARGE SCALE GENOMIC DNA]</scope>
</reference>
<evidence type="ECO:0000313" key="2">
    <source>
        <dbReference type="EMBL" id="CEM24774.1"/>
    </source>
</evidence>
<protein>
    <submittedName>
        <fullName evidence="2">Uncharacterized protein</fullName>
    </submittedName>
</protein>
<organism evidence="2 3">
    <name type="scientific">Vitrella brassicaformis (strain CCMP3155)</name>
    <dbReference type="NCBI Taxonomy" id="1169540"/>
    <lineage>
        <taxon>Eukaryota</taxon>
        <taxon>Sar</taxon>
        <taxon>Alveolata</taxon>
        <taxon>Colpodellida</taxon>
        <taxon>Vitrellaceae</taxon>
        <taxon>Vitrella</taxon>
    </lineage>
</organism>
<dbReference type="EMBL" id="CDMY01000591">
    <property type="protein sequence ID" value="CEM24774.1"/>
    <property type="molecule type" value="Genomic_DNA"/>
</dbReference>
<dbReference type="InParanoid" id="A0A0G4G819"/>
<dbReference type="VEuPathDB" id="CryptoDB:Vbra_273"/>
<name>A0A0G4G819_VITBC</name>
<feature type="compositionally biased region" description="Low complexity" evidence="1">
    <location>
        <begin position="56"/>
        <end position="66"/>
    </location>
</feature>
<accession>A0A0G4G819</accession>
<keyword evidence="3" id="KW-1185">Reference proteome</keyword>
<feature type="compositionally biased region" description="Polar residues" evidence="1">
    <location>
        <begin position="94"/>
        <end position="103"/>
    </location>
</feature>
<gene>
    <name evidence="2" type="ORF">Vbra_273</name>
</gene>
<dbReference type="Proteomes" id="UP000041254">
    <property type="component" value="Unassembled WGS sequence"/>
</dbReference>
<sequence length="170" mass="19155">MATSEVEIPASMEEGEIADEVAAVTEEPQAKKRKERPSGAQLKKRRKARREEQQQEEQQQQRSNQEGPHDVKEDSVCEGQQQQQHQEPMVTREPCQSSLSPSASVLVEPIGDDEFKFTLVRYEFVEDSDKTEEENMEAAKADEALFDAYVEGWLAGYRDGYAMGVEGVDG</sequence>
<feature type="region of interest" description="Disordered" evidence="1">
    <location>
        <begin position="1"/>
        <end position="104"/>
    </location>
</feature>
<proteinExistence type="predicted"/>